<keyword evidence="7" id="KW-0445">Lipid transport</keyword>
<dbReference type="Proteomes" id="UP001066276">
    <property type="component" value="Chromosome 5"/>
</dbReference>
<evidence type="ECO:0000256" key="5">
    <source>
        <dbReference type="ARBA" id="ARBA00022692"/>
    </source>
</evidence>
<comment type="catalytic activity">
    <reaction evidence="11">
        <text>sphing-4-enine 1-phosphate(in) = sphing-4-enine 1-phosphate(out)</text>
        <dbReference type="Rhea" id="RHEA:38667"/>
        <dbReference type="ChEBI" id="CHEBI:60119"/>
    </reaction>
</comment>
<evidence type="ECO:0000256" key="6">
    <source>
        <dbReference type="ARBA" id="ARBA00022989"/>
    </source>
</evidence>
<dbReference type="GO" id="GO:0015293">
    <property type="term" value="F:symporter activity"/>
    <property type="evidence" value="ECO:0007669"/>
    <property type="project" value="InterPro"/>
</dbReference>
<feature type="region of interest" description="Disordered" evidence="15">
    <location>
        <begin position="1"/>
        <end position="21"/>
    </location>
</feature>
<dbReference type="GO" id="GO:0008643">
    <property type="term" value="P:carbohydrate transport"/>
    <property type="evidence" value="ECO:0007669"/>
    <property type="project" value="InterPro"/>
</dbReference>
<evidence type="ECO:0000256" key="8">
    <source>
        <dbReference type="ARBA" id="ARBA00023136"/>
    </source>
</evidence>
<keyword evidence="3" id="KW-0813">Transport</keyword>
<evidence type="ECO:0000256" key="3">
    <source>
        <dbReference type="ARBA" id="ARBA00022448"/>
    </source>
</evidence>
<evidence type="ECO:0000256" key="1">
    <source>
        <dbReference type="ARBA" id="ARBA00004651"/>
    </source>
</evidence>
<reference evidence="17" key="1">
    <citation type="journal article" date="2022" name="bioRxiv">
        <title>Sequencing and chromosome-scale assembly of the giantPleurodeles waltlgenome.</title>
        <authorList>
            <person name="Brown T."/>
            <person name="Elewa A."/>
            <person name="Iarovenko S."/>
            <person name="Subramanian E."/>
            <person name="Araus A.J."/>
            <person name="Petzold A."/>
            <person name="Susuki M."/>
            <person name="Suzuki K.-i.T."/>
            <person name="Hayashi T."/>
            <person name="Toyoda A."/>
            <person name="Oliveira C."/>
            <person name="Osipova E."/>
            <person name="Leigh N.D."/>
            <person name="Simon A."/>
            <person name="Yun M.H."/>
        </authorList>
    </citation>
    <scope>NUCLEOTIDE SEQUENCE</scope>
    <source>
        <strain evidence="17">20211129_DDA</strain>
        <tissue evidence="17">Liver</tissue>
    </source>
</reference>
<evidence type="ECO:0000256" key="16">
    <source>
        <dbReference type="SAM" id="Phobius"/>
    </source>
</evidence>
<dbReference type="FunFam" id="1.20.1250.20:FF:000238">
    <property type="entry name" value="Major facilitator superfamily domain containing 2B"/>
    <property type="match status" value="1"/>
</dbReference>
<comment type="catalytic activity">
    <reaction evidence="10">
        <text>sphinga-4E,14Z-dienine-1-phosphate(in) = sphinga-4E,14Z-dienine-1-phosphate(out)</text>
        <dbReference type="Rhea" id="RHEA:70207"/>
        <dbReference type="ChEBI" id="CHEBI:149632"/>
    </reaction>
</comment>
<sequence length="531" mass="58558">MVGERGAEEAHSAPGSPSATSEASATVLLQCNGARKPKTGEKLSVYSKVCFAVGGFPNQVASSASAFFMQIYLLDIAQISPFETCLVMSIGKTCGGITDPVVGYFINKCKWTQIGRLMPWMIGCTPFMIVSYFFMWFVPPFVTGRVFWYLAFFSLYQALTTCFHVPYSTLTMFLSTDQKERDSATAYRMTLEVLGTLIGAALQGQIVASAHTSDHCTLTNMTWNVTENGTDLHMQLNDSGFLQSPAFQAHAKAVYMMAAGIIGGMYLACTAVLFIGVREKDDPYAKRPGKVISFCRGFRLSMTNRPYLSLTASFLFISAAVQLEQSNFVLFCTHAGGLQDHFQNLVLTILISAVLCIPFWQWFLQRFGKKMAAFGISWMIPFAVMLVTIPSLTVAYVVAVTSGVSIAASLLLPWSMLPDVVDNFRLENPQAKGLEPIFYSSYVFFTRMSAGIALGISTLFLEFSGYRSGACKQSEGVILTLKLLIGAVPAAMIIIGLLILVFYPITEERRKETERALRMMRSRTRRLTLIG</sequence>
<dbReference type="Pfam" id="PF13347">
    <property type="entry name" value="MFS_2"/>
    <property type="match status" value="1"/>
</dbReference>
<comment type="function">
    <text evidence="12">Lipid transporter that specifically mediates export of sphingosine-1-phosphate in red blood cells and platelets. Sphingosine-1-phosphate is a signaling sphingolipid and its export from red blood cells into in the plasma is required for red blood cell morphology. Sphingosine-1-phosphate export from platelets is required for platelet aggregation and thrombus formation. Mediates the export of different sphingosine-1-phosphate (S1P) species, including S1P(d18:0) (sphinganine 1-phosphate), S1P (d18:1) (sphing-4-enine 1-phosphate) and S1P (d18:2) (sphinga-4E,14Z-dienine-1-phosphate). Release of sphingosine-1-phosphate is facilitated by a proton gradient. In contrast, cations, such as sodium, are not required to drive sphingosine-1-phosphate transport. In addition to export, also able to mediate S1P import. Does not transport lysophosphatidylcholine (LPC).</text>
</comment>
<proteinExistence type="inferred from homology"/>
<comment type="similarity">
    <text evidence="2">Belongs to the major facilitator superfamily.</text>
</comment>
<evidence type="ECO:0000256" key="7">
    <source>
        <dbReference type="ARBA" id="ARBA00023055"/>
    </source>
</evidence>
<dbReference type="EMBL" id="JANPWB010000009">
    <property type="protein sequence ID" value="KAJ1149315.1"/>
    <property type="molecule type" value="Genomic_DNA"/>
</dbReference>
<keyword evidence="5 16" id="KW-0812">Transmembrane</keyword>
<dbReference type="AlphaFoldDB" id="A0AAV7REY3"/>
<keyword evidence="4" id="KW-1003">Cell membrane</keyword>
<dbReference type="PANTHER" id="PTHR11328:SF30">
    <property type="entry name" value="SPHINGOSINE-1-PHOSPHATE TRANSPORTER MFSD2B"/>
    <property type="match status" value="1"/>
</dbReference>
<dbReference type="FunFam" id="1.20.1250.20:FF:000260">
    <property type="entry name" value="Major facilitator superfamily domain containing 2B"/>
    <property type="match status" value="1"/>
</dbReference>
<keyword evidence="8 16" id="KW-0472">Membrane</keyword>
<dbReference type="PANTHER" id="PTHR11328">
    <property type="entry name" value="MAJOR FACILITATOR SUPERFAMILY DOMAIN-CONTAINING PROTEIN"/>
    <property type="match status" value="1"/>
</dbReference>
<evidence type="ECO:0000256" key="9">
    <source>
        <dbReference type="ARBA" id="ARBA00051006"/>
    </source>
</evidence>
<protein>
    <recommendedName>
        <fullName evidence="13">Sphingosine-1-phosphate transporter MFSD2B</fullName>
    </recommendedName>
    <alternativeName>
        <fullName evidence="14">Major facilitator superfamily domain-containing protein 2B</fullName>
    </alternativeName>
</protein>
<dbReference type="GO" id="GO:0005886">
    <property type="term" value="C:plasma membrane"/>
    <property type="evidence" value="ECO:0007669"/>
    <property type="project" value="UniProtKB-SubCell"/>
</dbReference>
<feature type="transmembrane region" description="Helical" evidence="16">
    <location>
        <begin position="395"/>
        <end position="417"/>
    </location>
</feature>
<dbReference type="InterPro" id="IPR036259">
    <property type="entry name" value="MFS_trans_sf"/>
</dbReference>
<evidence type="ECO:0000256" key="10">
    <source>
        <dbReference type="ARBA" id="ARBA00051809"/>
    </source>
</evidence>
<evidence type="ECO:0000256" key="13">
    <source>
        <dbReference type="ARBA" id="ARBA00070170"/>
    </source>
</evidence>
<dbReference type="SUPFAM" id="SSF103473">
    <property type="entry name" value="MFS general substrate transporter"/>
    <property type="match status" value="1"/>
</dbReference>
<keyword evidence="6 16" id="KW-1133">Transmembrane helix</keyword>
<feature type="transmembrane region" description="Helical" evidence="16">
    <location>
        <begin position="253"/>
        <end position="277"/>
    </location>
</feature>
<evidence type="ECO:0000256" key="4">
    <source>
        <dbReference type="ARBA" id="ARBA00022475"/>
    </source>
</evidence>
<feature type="transmembrane region" description="Helical" evidence="16">
    <location>
        <begin position="117"/>
        <end position="139"/>
    </location>
</feature>
<evidence type="ECO:0000313" key="18">
    <source>
        <dbReference type="Proteomes" id="UP001066276"/>
    </source>
</evidence>
<organism evidence="17 18">
    <name type="scientific">Pleurodeles waltl</name>
    <name type="common">Iberian ribbed newt</name>
    <dbReference type="NCBI Taxonomy" id="8319"/>
    <lineage>
        <taxon>Eukaryota</taxon>
        <taxon>Metazoa</taxon>
        <taxon>Chordata</taxon>
        <taxon>Craniata</taxon>
        <taxon>Vertebrata</taxon>
        <taxon>Euteleostomi</taxon>
        <taxon>Amphibia</taxon>
        <taxon>Batrachia</taxon>
        <taxon>Caudata</taxon>
        <taxon>Salamandroidea</taxon>
        <taxon>Salamandridae</taxon>
        <taxon>Pleurodelinae</taxon>
        <taxon>Pleurodeles</taxon>
    </lineage>
</organism>
<feature type="transmembrane region" description="Helical" evidence="16">
    <location>
        <begin position="437"/>
        <end position="461"/>
    </location>
</feature>
<evidence type="ECO:0000256" key="14">
    <source>
        <dbReference type="ARBA" id="ARBA00076539"/>
    </source>
</evidence>
<keyword evidence="18" id="KW-1185">Reference proteome</keyword>
<evidence type="ECO:0000256" key="12">
    <source>
        <dbReference type="ARBA" id="ARBA00054387"/>
    </source>
</evidence>
<evidence type="ECO:0000313" key="17">
    <source>
        <dbReference type="EMBL" id="KAJ1149315.1"/>
    </source>
</evidence>
<feature type="transmembrane region" description="Helical" evidence="16">
    <location>
        <begin position="343"/>
        <end position="364"/>
    </location>
</feature>
<evidence type="ECO:0000256" key="2">
    <source>
        <dbReference type="ARBA" id="ARBA00008335"/>
    </source>
</evidence>
<feature type="transmembrane region" description="Helical" evidence="16">
    <location>
        <begin position="306"/>
        <end position="323"/>
    </location>
</feature>
<dbReference type="InterPro" id="IPR039672">
    <property type="entry name" value="MFS_2"/>
</dbReference>
<feature type="transmembrane region" description="Helical" evidence="16">
    <location>
        <begin position="481"/>
        <end position="505"/>
    </location>
</feature>
<feature type="transmembrane region" description="Helical" evidence="16">
    <location>
        <begin position="371"/>
        <end position="389"/>
    </location>
</feature>
<name>A0AAV7REY3_PLEWA</name>
<feature type="compositionally biased region" description="Basic and acidic residues" evidence="15">
    <location>
        <begin position="1"/>
        <end position="11"/>
    </location>
</feature>
<evidence type="ECO:0000256" key="15">
    <source>
        <dbReference type="SAM" id="MobiDB-lite"/>
    </source>
</evidence>
<comment type="subcellular location">
    <subcellularLocation>
        <location evidence="1">Cell membrane</location>
        <topology evidence="1">Multi-pass membrane protein</topology>
    </subcellularLocation>
</comment>
<comment type="catalytic activity">
    <reaction evidence="9">
        <text>sphinganine 1-phosphate(in) = sphinganine 1-phosphate(out)</text>
        <dbReference type="Rhea" id="RHEA:38671"/>
        <dbReference type="ChEBI" id="CHEBI:57939"/>
    </reaction>
</comment>
<evidence type="ECO:0000256" key="11">
    <source>
        <dbReference type="ARBA" id="ARBA00052922"/>
    </source>
</evidence>
<dbReference type="Gene3D" id="1.20.1250.20">
    <property type="entry name" value="MFS general substrate transporter like domains"/>
    <property type="match status" value="2"/>
</dbReference>
<gene>
    <name evidence="17" type="ORF">NDU88_002125</name>
</gene>
<comment type="caution">
    <text evidence="17">The sequence shown here is derived from an EMBL/GenBank/DDBJ whole genome shotgun (WGS) entry which is preliminary data.</text>
</comment>
<feature type="transmembrane region" description="Helical" evidence="16">
    <location>
        <begin position="146"/>
        <end position="167"/>
    </location>
</feature>
<accession>A0AAV7REY3</accession>
<dbReference type="GO" id="GO:0046624">
    <property type="term" value="F:sphingolipid transporter activity"/>
    <property type="evidence" value="ECO:0007669"/>
    <property type="project" value="TreeGrafter"/>
</dbReference>